<sequence>MVELRKRPAPPAAPPPKAKKAATTKAKGKKSDAPKEEKPPASNPAEDPKGGIPEGAGGVSSTAEINTADEAKEVAAKVEALAVKGSSKKGAKGAKAEAPTTGGSIDLEGFGGEVETNDGDKVTLAKLVADSKAGVVLFTYPKASTPGCTTQVCLFRDSYAPLSGTGLSIYGLSTDTSKSNTTFKTKQDLPYSLLCDPKATLIQAIGLKKAPKGTTRGVFVVDKSGKVLVAEAGGPQATVDAVKAVVREMGGDPEDEGIEKAEDRAMAEEGDEAEGKLAADTAAEVADSAEKIDAAS</sequence>
<feature type="compositionally biased region" description="Basic and acidic residues" evidence="14">
    <location>
        <begin position="29"/>
        <end position="39"/>
    </location>
</feature>
<evidence type="ECO:0000256" key="14">
    <source>
        <dbReference type="SAM" id="MobiDB-lite"/>
    </source>
</evidence>
<evidence type="ECO:0000256" key="9">
    <source>
        <dbReference type="ARBA" id="ARBA00023284"/>
    </source>
</evidence>
<keyword evidence="6" id="KW-0560">Oxidoreductase</keyword>
<comment type="subunit">
    <text evidence="2">Monomer.</text>
</comment>
<accession>A0AAV9JX40</accession>
<evidence type="ECO:0000313" key="16">
    <source>
        <dbReference type="EMBL" id="KAK4549618.1"/>
    </source>
</evidence>
<dbReference type="GO" id="GO:0005737">
    <property type="term" value="C:cytoplasm"/>
    <property type="evidence" value="ECO:0007669"/>
    <property type="project" value="TreeGrafter"/>
</dbReference>
<evidence type="ECO:0000256" key="1">
    <source>
        <dbReference type="ARBA" id="ARBA00004123"/>
    </source>
</evidence>
<feature type="region of interest" description="Disordered" evidence="14">
    <location>
        <begin position="1"/>
        <end position="66"/>
    </location>
</feature>
<evidence type="ECO:0000256" key="12">
    <source>
        <dbReference type="ARBA" id="ARBA00049091"/>
    </source>
</evidence>
<keyword evidence="9" id="KW-0676">Redox-active center</keyword>
<dbReference type="Pfam" id="PF00578">
    <property type="entry name" value="AhpC-TSA"/>
    <property type="match status" value="1"/>
</dbReference>
<feature type="compositionally biased region" description="Basic residues" evidence="14">
    <location>
        <begin position="17"/>
        <end position="28"/>
    </location>
</feature>
<dbReference type="EMBL" id="JAVFHQ010000003">
    <property type="protein sequence ID" value="KAK4549618.1"/>
    <property type="molecule type" value="Genomic_DNA"/>
</dbReference>
<dbReference type="SUPFAM" id="SSF52833">
    <property type="entry name" value="Thioredoxin-like"/>
    <property type="match status" value="1"/>
</dbReference>
<evidence type="ECO:0000256" key="8">
    <source>
        <dbReference type="ARBA" id="ARBA00023242"/>
    </source>
</evidence>
<dbReference type="Gene3D" id="3.40.30.10">
    <property type="entry name" value="Glutaredoxin"/>
    <property type="match status" value="1"/>
</dbReference>
<evidence type="ECO:0000256" key="7">
    <source>
        <dbReference type="ARBA" id="ARBA00023157"/>
    </source>
</evidence>
<dbReference type="InterPro" id="IPR000866">
    <property type="entry name" value="AhpC/TSA"/>
</dbReference>
<evidence type="ECO:0000313" key="17">
    <source>
        <dbReference type="Proteomes" id="UP001324427"/>
    </source>
</evidence>
<keyword evidence="17" id="KW-1185">Reference proteome</keyword>
<dbReference type="GO" id="GO:0045454">
    <property type="term" value="P:cell redox homeostasis"/>
    <property type="evidence" value="ECO:0007669"/>
    <property type="project" value="TreeGrafter"/>
</dbReference>
<dbReference type="InterPro" id="IPR036249">
    <property type="entry name" value="Thioredoxin-like_sf"/>
</dbReference>
<comment type="subcellular location">
    <subcellularLocation>
        <location evidence="1">Nucleus</location>
    </subcellularLocation>
</comment>
<dbReference type="FunFam" id="3.40.30.10:FF:000157">
    <property type="entry name" value="DOT5p Nuclear thiol peroxidase"/>
    <property type="match status" value="1"/>
</dbReference>
<comment type="catalytic activity">
    <reaction evidence="12">
        <text>a hydroperoxide + [thioredoxin]-dithiol = an alcohol + [thioredoxin]-disulfide + H2O</text>
        <dbReference type="Rhea" id="RHEA:62620"/>
        <dbReference type="Rhea" id="RHEA-COMP:10698"/>
        <dbReference type="Rhea" id="RHEA-COMP:10700"/>
        <dbReference type="ChEBI" id="CHEBI:15377"/>
        <dbReference type="ChEBI" id="CHEBI:29950"/>
        <dbReference type="ChEBI" id="CHEBI:30879"/>
        <dbReference type="ChEBI" id="CHEBI:35924"/>
        <dbReference type="ChEBI" id="CHEBI:50058"/>
        <dbReference type="EC" id="1.11.1.24"/>
    </reaction>
</comment>
<evidence type="ECO:0000256" key="6">
    <source>
        <dbReference type="ARBA" id="ARBA00023002"/>
    </source>
</evidence>
<feature type="region of interest" description="Disordered" evidence="14">
    <location>
        <begin position="86"/>
        <end position="112"/>
    </location>
</feature>
<evidence type="ECO:0000256" key="4">
    <source>
        <dbReference type="ARBA" id="ARBA00022559"/>
    </source>
</evidence>
<feature type="region of interest" description="Disordered" evidence="14">
    <location>
        <begin position="249"/>
        <end position="296"/>
    </location>
</feature>
<reference evidence="16 17" key="1">
    <citation type="submission" date="2021-11" db="EMBL/GenBank/DDBJ databases">
        <title>Black yeast isolated from Biological Soil Crust.</title>
        <authorList>
            <person name="Kurbessoian T."/>
        </authorList>
    </citation>
    <scope>NUCLEOTIDE SEQUENCE [LARGE SCALE GENOMIC DNA]</scope>
    <source>
        <strain evidence="16 17">CCFEE 5522</strain>
    </source>
</reference>
<dbReference type="GO" id="GO:0034599">
    <property type="term" value="P:cellular response to oxidative stress"/>
    <property type="evidence" value="ECO:0007669"/>
    <property type="project" value="UniProtKB-ARBA"/>
</dbReference>
<feature type="compositionally biased region" description="Basic and acidic residues" evidence="14">
    <location>
        <begin position="258"/>
        <end position="277"/>
    </location>
</feature>
<keyword evidence="5" id="KW-0049">Antioxidant</keyword>
<keyword evidence="4" id="KW-0575">Peroxidase</keyword>
<dbReference type="Proteomes" id="UP001324427">
    <property type="component" value="Unassembled WGS sequence"/>
</dbReference>
<dbReference type="GO" id="GO:0005634">
    <property type="term" value="C:nucleus"/>
    <property type="evidence" value="ECO:0007669"/>
    <property type="project" value="UniProtKB-SubCell"/>
</dbReference>
<dbReference type="InterPro" id="IPR050924">
    <property type="entry name" value="Peroxiredoxin_BCP/PrxQ"/>
</dbReference>
<gene>
    <name evidence="16" type="ORF">LTR36_004919</name>
</gene>
<evidence type="ECO:0000256" key="3">
    <source>
        <dbReference type="ARBA" id="ARBA00013017"/>
    </source>
</evidence>
<evidence type="ECO:0000256" key="2">
    <source>
        <dbReference type="ARBA" id="ARBA00011245"/>
    </source>
</evidence>
<dbReference type="EC" id="1.11.1.24" evidence="3"/>
<dbReference type="GO" id="GO:0008379">
    <property type="term" value="F:thioredoxin peroxidase activity"/>
    <property type="evidence" value="ECO:0007669"/>
    <property type="project" value="TreeGrafter"/>
</dbReference>
<dbReference type="PANTHER" id="PTHR42801">
    <property type="entry name" value="THIOREDOXIN-DEPENDENT PEROXIDE REDUCTASE"/>
    <property type="match status" value="1"/>
</dbReference>
<evidence type="ECO:0000259" key="15">
    <source>
        <dbReference type="PROSITE" id="PS51352"/>
    </source>
</evidence>
<dbReference type="AlphaFoldDB" id="A0AAV9JX40"/>
<feature type="domain" description="Thioredoxin" evidence="15">
    <location>
        <begin position="87"/>
        <end position="251"/>
    </location>
</feature>
<evidence type="ECO:0000256" key="11">
    <source>
        <dbReference type="ARBA" id="ARBA00038489"/>
    </source>
</evidence>
<name>A0AAV9JX40_9PEZI</name>
<comment type="similarity">
    <text evidence="11">Belongs to the peroxiredoxin family. BCP/PrxQ subfamily.</text>
</comment>
<evidence type="ECO:0000256" key="13">
    <source>
        <dbReference type="ARBA" id="ARBA00077538"/>
    </source>
</evidence>
<dbReference type="CDD" id="cd03017">
    <property type="entry name" value="PRX_BCP"/>
    <property type="match status" value="1"/>
</dbReference>
<keyword evidence="7" id="KW-1015">Disulfide bond</keyword>
<keyword evidence="8" id="KW-0539">Nucleus</keyword>
<evidence type="ECO:0000256" key="5">
    <source>
        <dbReference type="ARBA" id="ARBA00022862"/>
    </source>
</evidence>
<organism evidence="16 17">
    <name type="scientific">Oleoguttula mirabilis</name>
    <dbReference type="NCBI Taxonomy" id="1507867"/>
    <lineage>
        <taxon>Eukaryota</taxon>
        <taxon>Fungi</taxon>
        <taxon>Dikarya</taxon>
        <taxon>Ascomycota</taxon>
        <taxon>Pezizomycotina</taxon>
        <taxon>Dothideomycetes</taxon>
        <taxon>Dothideomycetidae</taxon>
        <taxon>Mycosphaerellales</taxon>
        <taxon>Teratosphaeriaceae</taxon>
        <taxon>Oleoguttula</taxon>
    </lineage>
</organism>
<protein>
    <recommendedName>
        <fullName evidence="3">thioredoxin-dependent peroxiredoxin</fullName>
        <ecNumber evidence="3">1.11.1.24</ecNumber>
    </recommendedName>
    <alternativeName>
        <fullName evidence="13">Nuclear thiol peroxidase</fullName>
    </alternativeName>
    <alternativeName>
        <fullName evidence="10">Thioredoxin peroxidase</fullName>
    </alternativeName>
</protein>
<comment type="caution">
    <text evidence="16">The sequence shown here is derived from an EMBL/GenBank/DDBJ whole genome shotgun (WGS) entry which is preliminary data.</text>
</comment>
<dbReference type="PROSITE" id="PS51352">
    <property type="entry name" value="THIOREDOXIN_2"/>
    <property type="match status" value="1"/>
</dbReference>
<dbReference type="PANTHER" id="PTHR42801:SF23">
    <property type="entry name" value="PEROXIREDOXIN DOT5"/>
    <property type="match status" value="1"/>
</dbReference>
<dbReference type="InterPro" id="IPR013766">
    <property type="entry name" value="Thioredoxin_domain"/>
</dbReference>
<proteinExistence type="inferred from homology"/>
<evidence type="ECO:0000256" key="10">
    <source>
        <dbReference type="ARBA" id="ARBA00032824"/>
    </source>
</evidence>